<dbReference type="Proteomes" id="UP000026915">
    <property type="component" value="Chromosome 2"/>
</dbReference>
<feature type="transmembrane region" description="Helical" evidence="1">
    <location>
        <begin position="166"/>
        <end position="189"/>
    </location>
</feature>
<reference evidence="2 3" key="1">
    <citation type="journal article" date="2013" name="Genome Biol.">
        <title>The genome sequence of the most widely cultivated cacao type and its use to identify candidate genes regulating pod color.</title>
        <authorList>
            <person name="Motamayor J.C."/>
            <person name="Mockaitis K."/>
            <person name="Schmutz J."/>
            <person name="Haiminen N."/>
            <person name="Iii D.L."/>
            <person name="Cornejo O."/>
            <person name="Findley S.D."/>
            <person name="Zheng P."/>
            <person name="Utro F."/>
            <person name="Royaert S."/>
            <person name="Saski C."/>
            <person name="Jenkins J."/>
            <person name="Podicheti R."/>
            <person name="Zhao M."/>
            <person name="Scheffler B.E."/>
            <person name="Stack J.C."/>
            <person name="Feltus F.A."/>
            <person name="Mustiga G.M."/>
            <person name="Amores F."/>
            <person name="Phillips W."/>
            <person name="Marelli J.P."/>
            <person name="May G.D."/>
            <person name="Shapiro H."/>
            <person name="Ma J."/>
            <person name="Bustamante C.D."/>
            <person name="Schnell R.J."/>
            <person name="Main D."/>
            <person name="Gilbert D."/>
            <person name="Parida L."/>
            <person name="Kuhn D.N."/>
        </authorList>
    </citation>
    <scope>NUCLEOTIDE SEQUENCE [LARGE SCALE GENOMIC DNA]</scope>
    <source>
        <strain evidence="3">cv. Matina 1-6</strain>
    </source>
</reference>
<keyword evidence="1" id="KW-0812">Transmembrane</keyword>
<evidence type="ECO:0000256" key="1">
    <source>
        <dbReference type="SAM" id="Phobius"/>
    </source>
</evidence>
<dbReference type="EMBL" id="CM001880">
    <property type="protein sequence ID" value="EOX97089.1"/>
    <property type="molecule type" value="Genomic_DNA"/>
</dbReference>
<name>A0A061DW98_THECC</name>
<accession>A0A061DW98</accession>
<dbReference type="AlphaFoldDB" id="A0A061DW98"/>
<evidence type="ECO:0000313" key="3">
    <source>
        <dbReference type="Proteomes" id="UP000026915"/>
    </source>
</evidence>
<evidence type="ECO:0000313" key="2">
    <source>
        <dbReference type="EMBL" id="EOX97089.1"/>
    </source>
</evidence>
<keyword evidence="1" id="KW-1133">Transmembrane helix</keyword>
<gene>
    <name evidence="2" type="ORF">TCM_006190</name>
</gene>
<dbReference type="OMA" id="AYWDIER"/>
<dbReference type="InParanoid" id="A0A061DW98"/>
<dbReference type="eggNOG" id="KOG1838">
    <property type="taxonomic scope" value="Eukaryota"/>
</dbReference>
<dbReference type="HOGENOM" id="CLU_1345284_0_0_1"/>
<dbReference type="STRING" id="3641.A0A061DW98"/>
<proteinExistence type="predicted"/>
<keyword evidence="3" id="KW-1185">Reference proteome</keyword>
<dbReference type="Gramene" id="EOX97089">
    <property type="protein sequence ID" value="EOX97089"/>
    <property type="gene ID" value="TCM_006190"/>
</dbReference>
<organism evidence="2 3">
    <name type="scientific">Theobroma cacao</name>
    <name type="common">Cacao</name>
    <name type="synonym">Cocoa</name>
    <dbReference type="NCBI Taxonomy" id="3641"/>
    <lineage>
        <taxon>Eukaryota</taxon>
        <taxon>Viridiplantae</taxon>
        <taxon>Streptophyta</taxon>
        <taxon>Embryophyta</taxon>
        <taxon>Tracheophyta</taxon>
        <taxon>Spermatophyta</taxon>
        <taxon>Magnoliopsida</taxon>
        <taxon>eudicotyledons</taxon>
        <taxon>Gunneridae</taxon>
        <taxon>Pentapetalae</taxon>
        <taxon>rosids</taxon>
        <taxon>malvids</taxon>
        <taxon>Malvales</taxon>
        <taxon>Malvaceae</taxon>
        <taxon>Byttnerioideae</taxon>
        <taxon>Theobroma</taxon>
    </lineage>
</organism>
<protein>
    <submittedName>
        <fullName evidence="2">Embryogenesis-associated protein</fullName>
    </submittedName>
</protein>
<sequence>MLLEFLENLRANENIILATTPHGGYLAFYEGISASSLWWVRAVDEFFGVLRTTPFRRQKMQGSTLPKPLQSSIDQGPYLNVMGDGRVTAAGNERRDIVRADMSNEHMVHSKKEEDTISDKGTSPDLADQIYSNKHIMKQAEQNVKDLIVPVQRRVDQLSRRSRRSIWLLAYIAIIKTWPFIGSVLISVLKRRFQTFVQATLFRK</sequence>
<keyword evidence="1" id="KW-0472">Membrane</keyword>